<proteinExistence type="predicted"/>
<dbReference type="Proteomes" id="UP000708208">
    <property type="component" value="Unassembled WGS sequence"/>
</dbReference>
<evidence type="ECO:0000256" key="3">
    <source>
        <dbReference type="SAM" id="Phobius"/>
    </source>
</evidence>
<keyword evidence="3" id="KW-0472">Membrane</keyword>
<evidence type="ECO:0000313" key="4">
    <source>
        <dbReference type="EMBL" id="CAG7831133.1"/>
    </source>
</evidence>
<keyword evidence="5" id="KW-1185">Reference proteome</keyword>
<dbReference type="AlphaFoldDB" id="A0A8J2PI39"/>
<feature type="transmembrane region" description="Helical" evidence="3">
    <location>
        <begin position="77"/>
        <end position="97"/>
    </location>
</feature>
<accession>A0A8J2PI39</accession>
<feature type="transmembrane region" description="Helical" evidence="3">
    <location>
        <begin position="177"/>
        <end position="195"/>
    </location>
</feature>
<keyword evidence="1" id="KW-0175">Coiled coil</keyword>
<feature type="coiled-coil region" evidence="1">
    <location>
        <begin position="194"/>
        <end position="221"/>
    </location>
</feature>
<feature type="transmembrane region" description="Helical" evidence="3">
    <location>
        <begin position="109"/>
        <end position="135"/>
    </location>
</feature>
<feature type="compositionally biased region" description="Acidic residues" evidence="2">
    <location>
        <begin position="241"/>
        <end position="252"/>
    </location>
</feature>
<evidence type="ECO:0000256" key="2">
    <source>
        <dbReference type="SAM" id="MobiDB-lite"/>
    </source>
</evidence>
<sequence>MNVASPELFPSGPVAIEVKCEFNMVDKVAFTKRILSLQWAVLLINIAIIAVGGSNFGLAVASRPILRLSVASHYDQIRSICDLIVATGIVQIVVAGYDIFASNWKLIRPLYLAITLACAAVIIEIVAITTCSYIYTESDAIVDENIFIPWYEWDCLPSGSCKAGVTFYTAYFLMPQVGLTALAIALHCLAVLYLLKLLRTLQEKQQQILIAKEKIRQAGNSRVALTSAMETAKSESKDNPEDGDDDDEDENGNEPSTPASILKGDHGYVAAGSALDKDYDDAKVIRNRGKQPQPQSLSFNTNVEIHFLNQKQDNEEGHNRETTQM</sequence>
<keyword evidence="3" id="KW-1133">Transmembrane helix</keyword>
<gene>
    <name evidence="4" type="ORF">AFUS01_LOCUS40890</name>
</gene>
<protein>
    <submittedName>
        <fullName evidence="4">Uncharacterized protein</fullName>
    </submittedName>
</protein>
<feature type="region of interest" description="Disordered" evidence="2">
    <location>
        <begin position="227"/>
        <end position="265"/>
    </location>
</feature>
<evidence type="ECO:0000313" key="5">
    <source>
        <dbReference type="Proteomes" id="UP000708208"/>
    </source>
</evidence>
<dbReference type="EMBL" id="CAJVCH010558973">
    <property type="protein sequence ID" value="CAG7831133.1"/>
    <property type="molecule type" value="Genomic_DNA"/>
</dbReference>
<evidence type="ECO:0000256" key="1">
    <source>
        <dbReference type="SAM" id="Coils"/>
    </source>
</evidence>
<organism evidence="4 5">
    <name type="scientific">Allacma fusca</name>
    <dbReference type="NCBI Taxonomy" id="39272"/>
    <lineage>
        <taxon>Eukaryota</taxon>
        <taxon>Metazoa</taxon>
        <taxon>Ecdysozoa</taxon>
        <taxon>Arthropoda</taxon>
        <taxon>Hexapoda</taxon>
        <taxon>Collembola</taxon>
        <taxon>Symphypleona</taxon>
        <taxon>Sminthuridae</taxon>
        <taxon>Allacma</taxon>
    </lineage>
</organism>
<name>A0A8J2PI39_9HEXA</name>
<comment type="caution">
    <text evidence="4">The sequence shown here is derived from an EMBL/GenBank/DDBJ whole genome shotgun (WGS) entry which is preliminary data.</text>
</comment>
<keyword evidence="3" id="KW-0812">Transmembrane</keyword>
<feature type="region of interest" description="Disordered" evidence="2">
    <location>
        <begin position="282"/>
        <end position="301"/>
    </location>
</feature>
<feature type="compositionally biased region" description="Polar residues" evidence="2">
    <location>
        <begin position="290"/>
        <end position="301"/>
    </location>
</feature>
<reference evidence="4" key="1">
    <citation type="submission" date="2021-06" db="EMBL/GenBank/DDBJ databases">
        <authorList>
            <person name="Hodson N. C."/>
            <person name="Mongue J. A."/>
            <person name="Jaron S. K."/>
        </authorList>
    </citation>
    <scope>NUCLEOTIDE SEQUENCE</scope>
</reference>
<feature type="transmembrane region" description="Helical" evidence="3">
    <location>
        <begin position="34"/>
        <end position="57"/>
    </location>
</feature>